<dbReference type="InterPro" id="IPR039551">
    <property type="entry name" value="Cho/carn_acyl_trans"/>
</dbReference>
<keyword evidence="2" id="KW-0597">Phosphoprotein</keyword>
<dbReference type="Pfam" id="PF00755">
    <property type="entry name" value="Carn_acyltransf"/>
    <property type="match status" value="1"/>
</dbReference>
<dbReference type="InterPro" id="IPR016035">
    <property type="entry name" value="Acyl_Trfase/lysoPLipase"/>
</dbReference>
<dbReference type="Pfam" id="PF14765">
    <property type="entry name" value="PS-DH"/>
    <property type="match status" value="1"/>
</dbReference>
<dbReference type="Gene3D" id="3.30.70.3290">
    <property type="match status" value="1"/>
</dbReference>
<dbReference type="InterPro" id="IPR016039">
    <property type="entry name" value="Thiolase-like"/>
</dbReference>
<dbReference type="InterPro" id="IPR049900">
    <property type="entry name" value="PKS_mFAS_DH"/>
</dbReference>
<gene>
    <name evidence="10" type="ORF">AJ80_00462</name>
</gene>
<feature type="active site" description="Proton donor; for dehydratase activity" evidence="5">
    <location>
        <position position="1232"/>
    </location>
</feature>
<dbReference type="Pfam" id="PF21089">
    <property type="entry name" value="PKS_DH_N"/>
    <property type="match status" value="1"/>
</dbReference>
<evidence type="ECO:0000256" key="4">
    <source>
        <dbReference type="ARBA" id="ARBA00023268"/>
    </source>
</evidence>
<dbReference type="EMBL" id="PDNA01000003">
    <property type="protein sequence ID" value="PGH27912.1"/>
    <property type="molecule type" value="Genomic_DNA"/>
</dbReference>
<dbReference type="OrthoDB" id="329835at2759"/>
<feature type="active site" description="Proton acceptor; for dehydratase activity" evidence="5">
    <location>
        <position position="1031"/>
    </location>
</feature>
<feature type="domain" description="Carrier" evidence="7">
    <location>
        <begin position="2543"/>
        <end position="2618"/>
    </location>
</feature>
<dbReference type="InterPro" id="IPR016036">
    <property type="entry name" value="Malonyl_transacylase_ACP-bd"/>
</dbReference>
<feature type="region of interest" description="N-terminal hotdog fold" evidence="5">
    <location>
        <begin position="999"/>
        <end position="1142"/>
    </location>
</feature>
<dbReference type="InterPro" id="IPR042104">
    <property type="entry name" value="PKS_dehydratase_sf"/>
</dbReference>
<dbReference type="SUPFAM" id="SSF52151">
    <property type="entry name" value="FabD/lysophospholipase-like"/>
    <property type="match status" value="1"/>
</dbReference>
<sequence length="3245" mass="354386">MTNIPPIAIIGMGCRLPGGAESPEELWDMLYEGRSGHGPIPTSRWNADAFYHPDPRAKESIPFRHGHFLHGDVAAFDARFFGIPPGEAKGMDPQQRLLLEVAYEAIENAGIPLESLRGSATGVFMAEFARDYDRMMQKDIPHVHKLHVLGCGDAILSNRISYLMDFKGPSFTLDTGCSGSMVAIHQACQSLRTGESSLALAGGGQLILHPDQAMNMSNIDMMNPDGKCYVFDDRGRGYGRGEGFGAILLKRLDDALRDGDHIHAVIPNSGVNQDGKTVGISLPSGEAQGELARSVYAAAGLDPGRTLYVEAHGTGTQAGDQAEVSSICKAFCENTKRDADLYVGSIKANIGHLECASGISAIIKSVMMLKKGWIPANINLVNPKPSLHLDTRPIKIPTQAVPLAAPDHEGPRRISVSGFGYGGTNAHVILESMVAGTREREDAANVNGTPRTFSNGTATNGTATLSAVNGAITHGAAVTELTENGTISLAPNRSATINNGHGPLSNGSFEYNATNGISHAAEHDTHKIYFLSAASEASLRDTATNLAKWLSSQHTRPVDLPDLSYTLATRRSLYEWRSAIVSPNITDLIKQLGSVKPAKVKSPSPPQVTFIFTGQGAQWHAMGRELIVSSKFSKVFHDSITRSSRLLKGWGSEWSLEVELLRDEKSSRLGESQLAQPATTAVQIALVDLLSNFGVMSQRVCGHSSGEIGAAYAAGCLSHEAALKVSYLRGICCAQARISNSKRGSMLAVGLGEDQISVHIKAVTTGKLVVACVNSPESTTISGDEDAIDELATILNKLSVFNRKLKVDTAYHSHHMMAVAEQYVLSMKGIEHSVPQAGTEFFSSVTGEAKTTDFGPGYWTQNLVSPVQFDKALRAVAEDMAKSSQTSTANVLIEIGPHSALQGPSRQVLSAAFENSFDYSYLSPLVRKRDAIQATLEATARLFEAGYKLSMEGVLSLTQSKEAQKVIDNLPPYPWDHSTTYWHESRLSRNHRLRQFPYHDLVGVLDVMGDIQSPRWRHYIGPESMPWLRDHVVDGLILFPGTGYIAMAIEAINQLVQLRQTPGSVGRFVARDVVFKKSLVVPEPHADGERQEVEVQITLTPEGGASSSKSPWEVFRVVSYDAAEAAWTEHCTGLVCAEMEKGIDQFEVEVDNEHAIGLLQEIEVGSTVSVDVQKFYDDIAASGNVFGPTFRAVQAIKVGDHQAHGYIAVPDIAASMPAQFAQPHIAHPATLDALNHVAAVLYQRHCENSPFVAASIDELSVSATVTSNAGAKLVVASRMKDEGGRSARGNTWVFQDSETGMQPIITISGWRLQAIGEARPSRDAAPFDRDMTYRMEWRADVDHLSNEAFISHLSKMELFGIGYKAEFGVLGSMFFRETAALIFIRRAVRWMEENGKQVDAEASHLPKLYEWMRRLSKPEKDHLIPVIPNVSVELPDTDQEDFILAQAARTGAQGEMLVRIGNRLPEILSGRVKSLSLMFEDNLLDRLYAEDMMQSGEVQMAEYVKLLSFKNSRMRILEIGAGTGGASLPTLQALDDAVDGLLFDRYCYTDISSGFFEKARVKFAHWEHRMDFKTLDVSKDPLPQGFEEQQFDIIIAANVLHATPSLDVTVANCRKLLKPGGRMILMEVTRLTLTINTIFGTLPGWWMSEDGRKNTPTVPVAQWDEVVRRHGFEGVEIATPDHQGETAVMFAMVCKAVAHPTEKNGVTPHPIVVLSRHGTPPGQLLSDQLCHSLGQQGLDASSQDIEAAEMQSDSSYIVLDTGDNPLLKDPSPREFIAIQRLATQAKNVLWVSTHSSDSAVATAAKGMINGLARVARHENPYIKLVTLDVRDALVADGFQALAENITGVASASFWPRGEEASQESEYAIESGQVLIPRVRTDAKFNRWVASTRADGKETYMTKHRDDKRPIKLWPETPGLLNTLRFVDDEVALKPLAPNELELRAMAYGVNFKDVFVALGQQPPGAIMAGETAGIVTAVGSDMKGLYQVGDRVAGLVAEPYASHPRLQGLNSHALPDSVSFIDGASAVAVFSTAWYCLVNVANLRKGESVLIHSGSGGVGQAAIQIAQHLGAVIYATVGSAVKRDLLVDTYSIPPTNIFASGSTTFKDAILHRTNGRGVDVVLNSLSGEQLKVSVECTAEFGRFVEIGKSDIFNRSLFNMASFDRGISVTAVDFSLISRSRQYIIHDTLGTVFDLFNKSVLRAVSPVTTFSMDKVEEAFRLIAGRKHLGKLVMLTDENTMVRATVPAPEPLKLAPNAAYVVVGGLGDLGRRVCLLLARAGAGHIVTLSRTVPTDEALGPFRQEVEKYGAVLHTRRGDVTDASSVLEIASFCRDELPTVKGVIHSGLALSDRPLELMTLDEYQIPLRPKVNGTLNLHTAFSKDDLDFFIMLSSSTGIIGAKGQANYAAGNTFQDAFADAQNAKPGRTRYVSLDIGAVAGSGHIARLPMQGVDLERQSVLFMTFEEVDKLLEYAMGPLALENDISHCMAGFDREAMITMQDLTTLNNPMFSLLPTSNSQSSGGKASGNKQNSADLGKLLQAAKTLEDAEALVLTATAAKFSVFLDREVPIDVPTVQLATDSLVSIELKNWMSRTFQAPIQASEIAGSLSITAISKLLVSRSKLVSEEVRQSQPSEELPVNGSNGNDGGLTEAPLNGDSNSVVTERSHGWECCKHSKTLPKQPLVELDDALDYLLENFGHFYQPEGFKRLKAAADELRQPGEWGQKVYAKLAARYNDPNLDSWIYDLLTDAIYLKRRYPLAPYASFVGSNFDPPTPHTQSERAAVITLAAFAFRDQVAANKVEPHWYYGMPTCTSQLKWLFDACREPGISVDSMKMYPDGDYIAVLRRGHVFKVELRKDGLDVSYAELKATFDAIIELVKDGGFWTGILTSDNRDSWAELRAQALALSPLNVEYFKAVEESSFVVCLDDNVPETDSDQVRMAWFGDGFNRWADKCTQVIITANGKSSVILEHGAIDGLTSWRFSEWVQKAILAHQPEVEPSTQNASIHGISLQEVTFQSNPDLNTHMSTLRERYIDATSTAEYMNHTIAHFGTDDLMSWAVPVKSVLDATVQLAIKLHYGRHVPCWEGVSMSHYHKGRNDMLQVCLPSVVSFCAVADDESVPLAERRASLLALGRDMSTNMQRCLAGRTHLRFLELMRDQWPADQETPLMFREAPFWLNPFCILQHVPAEIAGSNMLHGVQRKDCFFISVTPFSNSVRVAIDGTTGNTEPFARCLNQAALIMKQICQGE</sequence>
<dbReference type="PROSITE" id="PS52019">
    <property type="entry name" value="PKS_MFAS_DH"/>
    <property type="match status" value="1"/>
</dbReference>
<dbReference type="InterPro" id="IPR014030">
    <property type="entry name" value="Ketoacyl_synth_N"/>
</dbReference>
<dbReference type="InterPro" id="IPR057326">
    <property type="entry name" value="KR_dom"/>
</dbReference>
<keyword evidence="3" id="KW-0808">Transferase</keyword>
<dbReference type="Gene3D" id="3.30.559.10">
    <property type="entry name" value="Chloramphenicol acetyltransferase-like domain"/>
    <property type="match status" value="1"/>
</dbReference>
<dbReference type="InterPro" id="IPR013154">
    <property type="entry name" value="ADH-like_N"/>
</dbReference>
<dbReference type="InterPro" id="IPR009081">
    <property type="entry name" value="PP-bd_ACP"/>
</dbReference>
<dbReference type="Gene3D" id="3.40.50.720">
    <property type="entry name" value="NAD(P)-binding Rossmann-like Domain"/>
    <property type="match status" value="2"/>
</dbReference>
<evidence type="ECO:0000259" key="9">
    <source>
        <dbReference type="PROSITE" id="PS52019"/>
    </source>
</evidence>
<comment type="caution">
    <text evidence="10">The sequence shown here is derived from an EMBL/GenBank/DDBJ whole genome shotgun (WGS) entry which is preliminary data.</text>
</comment>
<dbReference type="GO" id="GO:0016491">
    <property type="term" value="F:oxidoreductase activity"/>
    <property type="evidence" value="ECO:0007669"/>
    <property type="project" value="InterPro"/>
</dbReference>
<dbReference type="Pfam" id="PF23114">
    <property type="entry name" value="NAD-bd_HRPKS_sdrA"/>
    <property type="match status" value="1"/>
</dbReference>
<dbReference type="InterPro" id="IPR029063">
    <property type="entry name" value="SAM-dependent_MTases_sf"/>
</dbReference>
<dbReference type="SUPFAM" id="SSF51735">
    <property type="entry name" value="NAD(P)-binding Rossmann-fold domains"/>
    <property type="match status" value="2"/>
</dbReference>
<dbReference type="InterPro" id="IPR020807">
    <property type="entry name" value="PKS_DH"/>
</dbReference>
<evidence type="ECO:0000256" key="5">
    <source>
        <dbReference type="PROSITE-ProRule" id="PRU01363"/>
    </source>
</evidence>
<dbReference type="SUPFAM" id="SSF55048">
    <property type="entry name" value="Probable ACP-binding domain of malonyl-CoA ACP transacylase"/>
    <property type="match status" value="1"/>
</dbReference>
<dbReference type="InterPro" id="IPR050091">
    <property type="entry name" value="PKS_NRPS_Biosynth_Enz"/>
</dbReference>
<dbReference type="InterPro" id="IPR049552">
    <property type="entry name" value="PKS_DH_N"/>
</dbReference>
<dbReference type="InterPro" id="IPR036291">
    <property type="entry name" value="NAD(P)-bd_dom_sf"/>
</dbReference>
<dbReference type="CDD" id="cd02440">
    <property type="entry name" value="AdoMet_MTases"/>
    <property type="match status" value="1"/>
</dbReference>
<name>A0A2B7Z4C4_POLH7</name>
<dbReference type="SUPFAM" id="SSF50129">
    <property type="entry name" value="GroES-like"/>
    <property type="match status" value="1"/>
</dbReference>
<dbReference type="InterPro" id="IPR011032">
    <property type="entry name" value="GroES-like_sf"/>
</dbReference>
<dbReference type="GO" id="GO:1901336">
    <property type="term" value="P:lactone biosynthetic process"/>
    <property type="evidence" value="ECO:0007669"/>
    <property type="project" value="UniProtKB-ARBA"/>
</dbReference>
<dbReference type="InterPro" id="IPR042231">
    <property type="entry name" value="Cho/carn_acyl_trans_2"/>
</dbReference>
<dbReference type="SMART" id="SM00827">
    <property type="entry name" value="PKS_AT"/>
    <property type="match status" value="1"/>
</dbReference>
<proteinExistence type="predicted"/>
<dbReference type="FunFam" id="3.40.50.720:FF:000209">
    <property type="entry name" value="Polyketide synthase Pks12"/>
    <property type="match status" value="1"/>
</dbReference>
<dbReference type="SMART" id="SM00822">
    <property type="entry name" value="PKS_KR"/>
    <property type="match status" value="1"/>
</dbReference>
<dbReference type="SMART" id="SM00826">
    <property type="entry name" value="PKS_DH"/>
    <property type="match status" value="1"/>
</dbReference>
<dbReference type="InterPro" id="IPR023213">
    <property type="entry name" value="CAT-like_dom_sf"/>
</dbReference>
<keyword evidence="11" id="KW-1185">Reference proteome</keyword>
<dbReference type="Gene3D" id="3.30.559.70">
    <property type="entry name" value="Choline/Carnitine o-acyltransferase, domain 2"/>
    <property type="match status" value="1"/>
</dbReference>
<dbReference type="InterPro" id="IPR020841">
    <property type="entry name" value="PKS_Beta-ketoAc_synthase_dom"/>
</dbReference>
<dbReference type="Pfam" id="PF08240">
    <property type="entry name" value="ADH_N"/>
    <property type="match status" value="1"/>
</dbReference>
<dbReference type="CDD" id="cd05195">
    <property type="entry name" value="enoyl_red"/>
    <property type="match status" value="1"/>
</dbReference>
<feature type="region of interest" description="Disordered" evidence="6">
    <location>
        <begin position="2625"/>
        <end position="2657"/>
    </location>
</feature>
<dbReference type="GO" id="GO:0006633">
    <property type="term" value="P:fatty acid biosynthetic process"/>
    <property type="evidence" value="ECO:0007669"/>
    <property type="project" value="TreeGrafter"/>
</dbReference>
<keyword evidence="4" id="KW-0511">Multifunctional enzyme</keyword>
<reference evidence="10 11" key="1">
    <citation type="submission" date="2017-10" db="EMBL/GenBank/DDBJ databases">
        <title>Comparative genomics in systemic dimorphic fungi from Ajellomycetaceae.</title>
        <authorList>
            <person name="Munoz J.F."/>
            <person name="Mcewen J.G."/>
            <person name="Clay O.K."/>
            <person name="Cuomo C.A."/>
        </authorList>
    </citation>
    <scope>NUCLEOTIDE SEQUENCE [LARGE SCALE GENOMIC DNA]</scope>
    <source>
        <strain evidence="10 11">UAMH7299</strain>
    </source>
</reference>
<evidence type="ECO:0000313" key="11">
    <source>
        <dbReference type="Proteomes" id="UP000224634"/>
    </source>
</evidence>
<dbReference type="Pfam" id="PF08242">
    <property type="entry name" value="Methyltransf_12"/>
    <property type="match status" value="1"/>
</dbReference>
<dbReference type="InterPro" id="IPR013217">
    <property type="entry name" value="Methyltransf_12"/>
</dbReference>
<dbReference type="InterPro" id="IPR020843">
    <property type="entry name" value="ER"/>
</dbReference>
<dbReference type="PROSITE" id="PS52004">
    <property type="entry name" value="KS3_2"/>
    <property type="match status" value="1"/>
</dbReference>
<dbReference type="SUPFAM" id="SSF53335">
    <property type="entry name" value="S-adenosyl-L-methionine-dependent methyltransferases"/>
    <property type="match status" value="1"/>
</dbReference>
<dbReference type="Gene3D" id="3.40.47.10">
    <property type="match status" value="1"/>
</dbReference>
<protein>
    <submittedName>
        <fullName evidence="10">Uncharacterized protein</fullName>
    </submittedName>
</protein>
<dbReference type="Gene3D" id="3.90.180.10">
    <property type="entry name" value="Medium-chain alcohol dehydrogenases, catalytic domain"/>
    <property type="match status" value="1"/>
</dbReference>
<evidence type="ECO:0000256" key="6">
    <source>
        <dbReference type="SAM" id="MobiDB-lite"/>
    </source>
</evidence>
<evidence type="ECO:0000259" key="8">
    <source>
        <dbReference type="PROSITE" id="PS52004"/>
    </source>
</evidence>
<evidence type="ECO:0000256" key="3">
    <source>
        <dbReference type="ARBA" id="ARBA00022679"/>
    </source>
</evidence>
<feature type="domain" description="Ketosynthase family 3 (KS3)" evidence="8">
    <location>
        <begin position="4"/>
        <end position="432"/>
    </location>
</feature>
<dbReference type="InterPro" id="IPR014031">
    <property type="entry name" value="Ketoacyl_synth_C"/>
</dbReference>
<evidence type="ECO:0000259" key="7">
    <source>
        <dbReference type="PROSITE" id="PS50075"/>
    </source>
</evidence>
<dbReference type="PANTHER" id="PTHR43775">
    <property type="entry name" value="FATTY ACID SYNTHASE"/>
    <property type="match status" value="1"/>
</dbReference>
<dbReference type="InterPro" id="IPR001227">
    <property type="entry name" value="Ac_transferase_dom_sf"/>
</dbReference>
<dbReference type="Pfam" id="PF02801">
    <property type="entry name" value="Ketoacyl-synt_C"/>
    <property type="match status" value="1"/>
</dbReference>
<dbReference type="Gene3D" id="3.40.366.10">
    <property type="entry name" value="Malonyl-Coenzyme A Acyl Carrier Protein, domain 2"/>
    <property type="match status" value="1"/>
</dbReference>
<dbReference type="Pfam" id="PF00698">
    <property type="entry name" value="Acyl_transf_1"/>
    <property type="match status" value="1"/>
</dbReference>
<dbReference type="Pfam" id="PF13602">
    <property type="entry name" value="ADH_zinc_N_2"/>
    <property type="match status" value="1"/>
</dbReference>
<feature type="domain" description="PKS/mFAS DH" evidence="9">
    <location>
        <begin position="999"/>
        <end position="1321"/>
    </location>
</feature>
<dbReference type="PROSITE" id="PS50075">
    <property type="entry name" value="CARRIER"/>
    <property type="match status" value="1"/>
</dbReference>
<dbReference type="InterPro" id="IPR049551">
    <property type="entry name" value="PKS_DH_C"/>
</dbReference>
<dbReference type="SMART" id="SM00825">
    <property type="entry name" value="PKS_KS"/>
    <property type="match status" value="1"/>
</dbReference>
<evidence type="ECO:0000256" key="2">
    <source>
        <dbReference type="ARBA" id="ARBA00022553"/>
    </source>
</evidence>
<dbReference type="Pfam" id="PF08659">
    <property type="entry name" value="KR"/>
    <property type="match status" value="1"/>
</dbReference>
<keyword evidence="1" id="KW-0596">Phosphopantetheine</keyword>
<dbReference type="CDD" id="cd00833">
    <property type="entry name" value="PKS"/>
    <property type="match status" value="1"/>
</dbReference>
<dbReference type="Gene3D" id="3.40.50.150">
    <property type="entry name" value="Vaccinia Virus protein VP39"/>
    <property type="match status" value="1"/>
</dbReference>
<dbReference type="STRING" id="1447883.A0A2B7Z4C4"/>
<dbReference type="InterPro" id="IPR013968">
    <property type="entry name" value="PKS_KR"/>
</dbReference>
<dbReference type="Pfam" id="PF00109">
    <property type="entry name" value="ketoacyl-synt"/>
    <property type="match status" value="1"/>
</dbReference>
<dbReference type="SUPFAM" id="SSF53901">
    <property type="entry name" value="Thiolase-like"/>
    <property type="match status" value="1"/>
</dbReference>
<dbReference type="SUPFAM" id="SSF52777">
    <property type="entry name" value="CoA-dependent acyltransferases"/>
    <property type="match status" value="2"/>
</dbReference>
<dbReference type="InterPro" id="IPR056501">
    <property type="entry name" value="NAD-bd_HRPKS_sdrA"/>
</dbReference>
<dbReference type="CDD" id="cd05274">
    <property type="entry name" value="KR_FAS_SDR_x"/>
    <property type="match status" value="1"/>
</dbReference>
<evidence type="ECO:0000313" key="10">
    <source>
        <dbReference type="EMBL" id="PGH27912.1"/>
    </source>
</evidence>
<dbReference type="GO" id="GO:0044550">
    <property type="term" value="P:secondary metabolite biosynthetic process"/>
    <property type="evidence" value="ECO:0007669"/>
    <property type="project" value="TreeGrafter"/>
</dbReference>
<evidence type="ECO:0000256" key="1">
    <source>
        <dbReference type="ARBA" id="ARBA00022450"/>
    </source>
</evidence>
<dbReference type="Gene3D" id="3.10.129.110">
    <property type="entry name" value="Polyketide synthase dehydratase"/>
    <property type="match status" value="1"/>
</dbReference>
<dbReference type="PANTHER" id="PTHR43775:SF22">
    <property type="entry name" value="SYNTHASE, PUTATIVE (JCVI)-RELATED"/>
    <property type="match status" value="1"/>
</dbReference>
<accession>A0A2B7Z4C4</accession>
<dbReference type="InterPro" id="IPR014043">
    <property type="entry name" value="Acyl_transferase_dom"/>
</dbReference>
<feature type="region of interest" description="C-terminal hotdog fold" evidence="5">
    <location>
        <begin position="1167"/>
        <end position="1321"/>
    </location>
</feature>
<dbReference type="SMART" id="SM00829">
    <property type="entry name" value="PKS_ER"/>
    <property type="match status" value="1"/>
</dbReference>
<organism evidence="10 11">
    <name type="scientific">Polytolypa hystricis (strain UAMH7299)</name>
    <dbReference type="NCBI Taxonomy" id="1447883"/>
    <lineage>
        <taxon>Eukaryota</taxon>
        <taxon>Fungi</taxon>
        <taxon>Dikarya</taxon>
        <taxon>Ascomycota</taxon>
        <taxon>Pezizomycotina</taxon>
        <taxon>Eurotiomycetes</taxon>
        <taxon>Eurotiomycetidae</taxon>
        <taxon>Onygenales</taxon>
        <taxon>Onygenales incertae sedis</taxon>
        <taxon>Polytolypa</taxon>
    </lineage>
</organism>
<dbReference type="Pfam" id="PF22621">
    <property type="entry name" value="CurL-like_PKS_C"/>
    <property type="match status" value="1"/>
</dbReference>
<dbReference type="GO" id="GO:0004312">
    <property type="term" value="F:fatty acid synthase activity"/>
    <property type="evidence" value="ECO:0007669"/>
    <property type="project" value="TreeGrafter"/>
</dbReference>
<dbReference type="Proteomes" id="UP000224634">
    <property type="component" value="Unassembled WGS sequence"/>
</dbReference>